<evidence type="ECO:0000256" key="4">
    <source>
        <dbReference type="ARBA" id="ARBA00022692"/>
    </source>
</evidence>
<dbReference type="InterPro" id="IPR023996">
    <property type="entry name" value="TonB-dep_OMP_SusC/RagA"/>
</dbReference>
<dbReference type="InterPro" id="IPR036942">
    <property type="entry name" value="Beta-barrel_TonB_sf"/>
</dbReference>
<evidence type="ECO:0000256" key="7">
    <source>
        <dbReference type="PROSITE-ProRule" id="PRU01360"/>
    </source>
</evidence>
<dbReference type="InterPro" id="IPR039426">
    <property type="entry name" value="TonB-dep_rcpt-like"/>
</dbReference>
<dbReference type="OrthoDB" id="9768177at2"/>
<comment type="subcellular location">
    <subcellularLocation>
        <location evidence="1 7">Cell outer membrane</location>
        <topology evidence="1 7">Multi-pass membrane protein</topology>
    </subcellularLocation>
</comment>
<dbReference type="RefSeq" id="WP_092897994.1">
    <property type="nucleotide sequence ID" value="NZ_FOKK01000009.1"/>
</dbReference>
<dbReference type="SUPFAM" id="SSF49464">
    <property type="entry name" value="Carboxypeptidase regulatory domain-like"/>
    <property type="match status" value="1"/>
</dbReference>
<dbReference type="Gene3D" id="2.40.170.20">
    <property type="entry name" value="TonB-dependent receptor, beta-barrel domain"/>
    <property type="match status" value="1"/>
</dbReference>
<dbReference type="NCBIfam" id="TIGR04056">
    <property type="entry name" value="OMP_RagA_SusC"/>
    <property type="match status" value="1"/>
</dbReference>
<dbReference type="SUPFAM" id="SSF56935">
    <property type="entry name" value="Porins"/>
    <property type="match status" value="1"/>
</dbReference>
<feature type="chain" id="PRO_5011681022" evidence="8">
    <location>
        <begin position="24"/>
        <end position="1060"/>
    </location>
</feature>
<evidence type="ECO:0000256" key="3">
    <source>
        <dbReference type="ARBA" id="ARBA00022452"/>
    </source>
</evidence>
<evidence type="ECO:0000256" key="2">
    <source>
        <dbReference type="ARBA" id="ARBA00022448"/>
    </source>
</evidence>
<dbReference type="InterPro" id="IPR037066">
    <property type="entry name" value="Plug_dom_sf"/>
</dbReference>
<accession>A0A1I1APC6</accession>
<dbReference type="InterPro" id="IPR023997">
    <property type="entry name" value="TonB-dep_OMP_SusC/RagA_CS"/>
</dbReference>
<evidence type="ECO:0000313" key="10">
    <source>
        <dbReference type="EMBL" id="SFB39915.1"/>
    </source>
</evidence>
<evidence type="ECO:0000256" key="5">
    <source>
        <dbReference type="ARBA" id="ARBA00023136"/>
    </source>
</evidence>
<comment type="similarity">
    <text evidence="7">Belongs to the TonB-dependent receptor family.</text>
</comment>
<reference evidence="10 11" key="1">
    <citation type="submission" date="2016-10" db="EMBL/GenBank/DDBJ databases">
        <authorList>
            <person name="de Groot N.N."/>
        </authorList>
    </citation>
    <scope>NUCLEOTIDE SEQUENCE [LARGE SCALE GENOMIC DNA]</scope>
    <source>
        <strain evidence="10 11">DSM 23399</strain>
    </source>
</reference>
<dbReference type="NCBIfam" id="TIGR04057">
    <property type="entry name" value="SusC_RagA_signa"/>
    <property type="match status" value="1"/>
</dbReference>
<dbReference type="InterPro" id="IPR012910">
    <property type="entry name" value="Plug_dom"/>
</dbReference>
<name>A0A1I1APC6_9BACT</name>
<keyword evidence="6 7" id="KW-0998">Cell outer membrane</keyword>
<organism evidence="10 11">
    <name type="scientific">Algoriphagus aquimarinus</name>
    <dbReference type="NCBI Taxonomy" id="237018"/>
    <lineage>
        <taxon>Bacteria</taxon>
        <taxon>Pseudomonadati</taxon>
        <taxon>Bacteroidota</taxon>
        <taxon>Cytophagia</taxon>
        <taxon>Cytophagales</taxon>
        <taxon>Cyclobacteriaceae</taxon>
        <taxon>Algoriphagus</taxon>
    </lineage>
</organism>
<dbReference type="Gene3D" id="2.60.40.1120">
    <property type="entry name" value="Carboxypeptidase-like, regulatory domain"/>
    <property type="match status" value="1"/>
</dbReference>
<sequence>MSKIIFILMLCGYMQLTANNVFAQEVSDISGEVRSASDREPLPGATIVIKGSSSATITDASGRFSFRTAAERVVLQVSYLGFVGLDTTLALPLDRELYLFLQADELVLSEVEVVSTGYQEIPRERASGSFAQVGQELVNRKVSTNVMDRLQDITPGVIFNRSNASNDPISIRGRSTIFANTMPLVVIDNFPYDGPLENINPNDVESFTILRDAAAASIWGARAGNGVIVITTKQGKRNTGPRVSLNSNVTVSEEPDLLYTPQMSSEDLIGLERMLFVKGFYKSSEKSINKTALSPVVETLIAERDGVISSQEADRRIADYTNHDVRNELQKHYYRPRLSQQYSLGISGGGERNTYTVSAGYDGIDESIVGNSRNRLTLNAKNTWHFLKEKLEANVGLYYSRSDISTATDIPPTYAYDYLEGPDGSSLPVTRGYSRRFIEGVEQGLLDWNFYPLEEIGKLDNKSLTADMRVNVGLSYKIFDGFRASLSHQYWNNSFSQRNHRVESSYFVRDLINQYTSRAGDGSLYRNIPEGGILDINSLNGMSHNFRAQLSYDKTLGAGRLTALGGYEAKSLENIGDWTRYYGYDDENGVSRLVDNMSRFRRYYNNSLASIPSYAGHSGTKDNYLSWFFNTSYVFHKKYVFNGSLRRDASNLFGVRSNQKAVPLWSVGASWVISEEGFWKSSGLPFLRLRTTYGYNGNVDRNTSAFTTARYVSADAFSLIPNLPYAFIVNPPNPNLRWERIGILNIALDFETLDGRIRSTVEYYVKEGKDLIGDSPVAPSTGKTLFRENFADTRTKGWDIEISSANLQGRLEWDTRFIFSAVNEKVIYYPDDIRASTYLQGSTRLLPQEGKPLYQLLSLPFAGLDPENGNPLIYKDGLPSDDYSTILSSLTVDELIYHGPSRPRFYGSLMNTVRWRNFSFSANMSYRLGYFYRRETVNYSNILIGRISHSDYVLRWQQSGDELVTDVPSMPTVNNFNRNTVMAYGSNLVERGDHIRLQDIRLSYSLKRSELPCLPFQSAEFYTYADNLGILWKFSNDPLDPDFRTQKPLGSVAVGLKVNF</sequence>
<dbReference type="Pfam" id="PF07715">
    <property type="entry name" value="Plug"/>
    <property type="match status" value="1"/>
</dbReference>
<dbReference type="Proteomes" id="UP000198790">
    <property type="component" value="Unassembled WGS sequence"/>
</dbReference>
<keyword evidence="11" id="KW-1185">Reference proteome</keyword>
<feature type="domain" description="TonB-dependent receptor plug" evidence="9">
    <location>
        <begin position="125"/>
        <end position="227"/>
    </location>
</feature>
<dbReference type="AlphaFoldDB" id="A0A1I1APC6"/>
<keyword evidence="8" id="KW-0732">Signal</keyword>
<dbReference type="PROSITE" id="PS52016">
    <property type="entry name" value="TONB_DEPENDENT_REC_3"/>
    <property type="match status" value="1"/>
</dbReference>
<dbReference type="EMBL" id="FOKK01000009">
    <property type="protein sequence ID" value="SFB39915.1"/>
    <property type="molecule type" value="Genomic_DNA"/>
</dbReference>
<dbReference type="InterPro" id="IPR008969">
    <property type="entry name" value="CarboxyPept-like_regulatory"/>
</dbReference>
<feature type="signal peptide" evidence="8">
    <location>
        <begin position="1"/>
        <end position="23"/>
    </location>
</feature>
<dbReference type="Pfam" id="PF13715">
    <property type="entry name" value="CarbopepD_reg_2"/>
    <property type="match status" value="1"/>
</dbReference>
<keyword evidence="3 7" id="KW-1134">Transmembrane beta strand</keyword>
<keyword evidence="4 7" id="KW-0812">Transmembrane</keyword>
<keyword evidence="5 7" id="KW-0472">Membrane</keyword>
<dbReference type="Gene3D" id="2.170.130.10">
    <property type="entry name" value="TonB-dependent receptor, plug domain"/>
    <property type="match status" value="1"/>
</dbReference>
<proteinExistence type="inferred from homology"/>
<keyword evidence="2 7" id="KW-0813">Transport</keyword>
<dbReference type="GO" id="GO:0009279">
    <property type="term" value="C:cell outer membrane"/>
    <property type="evidence" value="ECO:0007669"/>
    <property type="project" value="UniProtKB-SubCell"/>
</dbReference>
<evidence type="ECO:0000256" key="6">
    <source>
        <dbReference type="ARBA" id="ARBA00023237"/>
    </source>
</evidence>
<evidence type="ECO:0000256" key="1">
    <source>
        <dbReference type="ARBA" id="ARBA00004571"/>
    </source>
</evidence>
<evidence type="ECO:0000256" key="8">
    <source>
        <dbReference type="SAM" id="SignalP"/>
    </source>
</evidence>
<evidence type="ECO:0000313" key="11">
    <source>
        <dbReference type="Proteomes" id="UP000198790"/>
    </source>
</evidence>
<dbReference type="STRING" id="237018.SAMN04489723_10920"/>
<evidence type="ECO:0000259" key="9">
    <source>
        <dbReference type="Pfam" id="PF07715"/>
    </source>
</evidence>
<protein>
    <submittedName>
        <fullName evidence="10">TonB-linked outer membrane protein, SusC/RagA family</fullName>
    </submittedName>
</protein>
<gene>
    <name evidence="10" type="ORF">SAMN04489723_10920</name>
</gene>